<dbReference type="AlphaFoldDB" id="A0A2T3NN14"/>
<feature type="chain" id="PRO_5015430665" evidence="1">
    <location>
        <begin position="24"/>
        <end position="275"/>
    </location>
</feature>
<evidence type="ECO:0000313" key="2">
    <source>
        <dbReference type="EMBL" id="PSW16853.1"/>
    </source>
</evidence>
<keyword evidence="1" id="KW-0732">Signal</keyword>
<gene>
    <name evidence="2" type="ORF">C9I98_20065</name>
</gene>
<dbReference type="NCBIfam" id="TIGR02595">
    <property type="entry name" value="PEP_CTERM"/>
    <property type="match status" value="1"/>
</dbReference>
<proteinExistence type="predicted"/>
<name>A0A2T3NN14_9GAMM</name>
<evidence type="ECO:0000313" key="3">
    <source>
        <dbReference type="Proteomes" id="UP000241771"/>
    </source>
</evidence>
<keyword evidence="3" id="KW-1185">Reference proteome</keyword>
<dbReference type="EMBL" id="PYMA01000016">
    <property type="protein sequence ID" value="PSW16853.1"/>
    <property type="molecule type" value="Genomic_DNA"/>
</dbReference>
<reference evidence="2 3" key="1">
    <citation type="submission" date="2018-01" db="EMBL/GenBank/DDBJ databases">
        <title>Whole genome sequencing of Histamine producing bacteria.</title>
        <authorList>
            <person name="Butler K."/>
        </authorList>
    </citation>
    <scope>NUCLEOTIDE SEQUENCE [LARGE SCALE GENOMIC DNA]</scope>
    <source>
        <strain evidence="2 3">DSM 100436</strain>
    </source>
</reference>
<organism evidence="2 3">
    <name type="scientific">Photobacterium sanctipauli</name>
    <dbReference type="NCBI Taxonomy" id="1342794"/>
    <lineage>
        <taxon>Bacteria</taxon>
        <taxon>Pseudomonadati</taxon>
        <taxon>Pseudomonadota</taxon>
        <taxon>Gammaproteobacteria</taxon>
        <taxon>Vibrionales</taxon>
        <taxon>Vibrionaceae</taxon>
        <taxon>Photobacterium</taxon>
    </lineage>
</organism>
<dbReference type="RefSeq" id="WP_036830857.1">
    <property type="nucleotide sequence ID" value="NZ_JGVO01001556.1"/>
</dbReference>
<evidence type="ECO:0000256" key="1">
    <source>
        <dbReference type="SAM" id="SignalP"/>
    </source>
</evidence>
<dbReference type="Proteomes" id="UP000241771">
    <property type="component" value="Unassembled WGS sequence"/>
</dbReference>
<feature type="signal peptide" evidence="1">
    <location>
        <begin position="1"/>
        <end position="23"/>
    </location>
</feature>
<dbReference type="InterPro" id="IPR013424">
    <property type="entry name" value="Ice-binding_C"/>
</dbReference>
<sequence length="275" mass="29522">MKKQLTATLLTAASIFAIPSASAASIYADWTVDDSGNSGSGTFNGLGGMPDFTFTITGDHNPDSTKVDDNDDFDNNLWESYFGEGDDQESLRFGRGNDVNLPISTLTINFNSPLMPSYWAFAVTDLEGEDAIIQASLGGVPVSNAEIASWLVELFDSKPDSSGSPHTPSGFDADNAAVVAEFDDDGLLDDGIFNQSGTESASAWFLPTSMIDQLTITHRNRFGGKASMHVYMAASSTPVPEPQTLGLFSLALLMVGSVYRKQKKATILEPYKHHL</sequence>
<protein>
    <submittedName>
        <fullName evidence="2">PEP-CTERM sorting domain-containing protein</fullName>
    </submittedName>
</protein>
<accession>A0A2T3NN14</accession>
<comment type="caution">
    <text evidence="2">The sequence shown here is derived from an EMBL/GenBank/DDBJ whole genome shotgun (WGS) entry which is preliminary data.</text>
</comment>